<dbReference type="Gene3D" id="3.30.63.10">
    <property type="entry name" value="Guanylate Kinase phosphate binding domain"/>
    <property type="match status" value="1"/>
</dbReference>
<dbReference type="InterPro" id="IPR027417">
    <property type="entry name" value="P-loop_NTPase"/>
</dbReference>
<evidence type="ECO:0000256" key="5">
    <source>
        <dbReference type="ARBA" id="ARBA00022777"/>
    </source>
</evidence>
<keyword evidence="4" id="KW-0547">Nucleotide-binding</keyword>
<proteinExistence type="inferred from homology"/>
<evidence type="ECO:0000256" key="4">
    <source>
        <dbReference type="ARBA" id="ARBA00022741"/>
    </source>
</evidence>
<dbReference type="GO" id="GO:0005829">
    <property type="term" value="C:cytosol"/>
    <property type="evidence" value="ECO:0007669"/>
    <property type="project" value="TreeGrafter"/>
</dbReference>
<dbReference type="Pfam" id="PF00625">
    <property type="entry name" value="Guanylate_kin"/>
    <property type="match status" value="1"/>
</dbReference>
<comment type="caution">
    <text evidence="8">The sequence shown here is derived from an EMBL/GenBank/DDBJ whole genome shotgun (WGS) entry which is preliminary data.</text>
</comment>
<reference evidence="8" key="1">
    <citation type="submission" date="2019-08" db="EMBL/GenBank/DDBJ databases">
        <authorList>
            <person name="Kucharzyk K."/>
            <person name="Murdoch R.W."/>
            <person name="Higgins S."/>
            <person name="Loffler F."/>
        </authorList>
    </citation>
    <scope>NUCLEOTIDE SEQUENCE</scope>
</reference>
<dbReference type="SMART" id="SM00072">
    <property type="entry name" value="GuKc"/>
    <property type="match status" value="1"/>
</dbReference>
<evidence type="ECO:0000256" key="1">
    <source>
        <dbReference type="ARBA" id="ARBA00005790"/>
    </source>
</evidence>
<evidence type="ECO:0000256" key="2">
    <source>
        <dbReference type="ARBA" id="ARBA00012961"/>
    </source>
</evidence>
<dbReference type="GO" id="GO:0004385">
    <property type="term" value="F:GMP kinase activity"/>
    <property type="evidence" value="ECO:0007669"/>
    <property type="project" value="UniProtKB-EC"/>
</dbReference>
<dbReference type="EC" id="2.7.4.8" evidence="2"/>
<dbReference type="GO" id="GO:0005524">
    <property type="term" value="F:ATP binding"/>
    <property type="evidence" value="ECO:0007669"/>
    <property type="project" value="UniProtKB-KW"/>
</dbReference>
<dbReference type="PANTHER" id="PTHR23117">
    <property type="entry name" value="GUANYLATE KINASE-RELATED"/>
    <property type="match status" value="1"/>
</dbReference>
<keyword evidence="6" id="KW-0067">ATP-binding</keyword>
<evidence type="ECO:0000256" key="3">
    <source>
        <dbReference type="ARBA" id="ARBA00022679"/>
    </source>
</evidence>
<keyword evidence="3 8" id="KW-0808">Transferase</keyword>
<dbReference type="Gene3D" id="3.40.50.300">
    <property type="entry name" value="P-loop containing nucleotide triphosphate hydrolases"/>
    <property type="match status" value="1"/>
</dbReference>
<evidence type="ECO:0000313" key="8">
    <source>
        <dbReference type="EMBL" id="MPM73423.1"/>
    </source>
</evidence>
<protein>
    <recommendedName>
        <fullName evidence="2">guanylate kinase</fullName>
        <ecNumber evidence="2">2.7.4.8</ecNumber>
    </recommendedName>
</protein>
<dbReference type="InterPro" id="IPR017665">
    <property type="entry name" value="Guanylate_kinase"/>
</dbReference>
<accession>A0A645C996</accession>
<feature type="domain" description="Guanylate kinase-like" evidence="7">
    <location>
        <begin position="7"/>
        <end position="185"/>
    </location>
</feature>
<evidence type="ECO:0000256" key="6">
    <source>
        <dbReference type="ARBA" id="ARBA00022840"/>
    </source>
</evidence>
<dbReference type="HAMAP" id="MF_00328">
    <property type="entry name" value="Guanylate_kinase"/>
    <property type="match status" value="1"/>
</dbReference>
<dbReference type="InterPro" id="IPR008145">
    <property type="entry name" value="GK/Ca_channel_bsu"/>
</dbReference>
<comment type="similarity">
    <text evidence="1">Belongs to the guanylate kinase family.</text>
</comment>
<evidence type="ECO:0000259" key="7">
    <source>
        <dbReference type="PROSITE" id="PS50052"/>
    </source>
</evidence>
<dbReference type="PROSITE" id="PS50052">
    <property type="entry name" value="GUANYLATE_KINASE_2"/>
    <property type="match status" value="1"/>
</dbReference>
<dbReference type="PROSITE" id="PS00856">
    <property type="entry name" value="GUANYLATE_KINASE_1"/>
    <property type="match status" value="1"/>
</dbReference>
<dbReference type="InterPro" id="IPR020590">
    <property type="entry name" value="Guanylate_kinase_CS"/>
</dbReference>
<dbReference type="EMBL" id="VSSQ01025357">
    <property type="protein sequence ID" value="MPM73423.1"/>
    <property type="molecule type" value="Genomic_DNA"/>
</dbReference>
<dbReference type="AlphaFoldDB" id="A0A645C996"/>
<dbReference type="FunFam" id="3.30.63.10:FF:000002">
    <property type="entry name" value="Guanylate kinase 1"/>
    <property type="match status" value="1"/>
</dbReference>
<keyword evidence="5 8" id="KW-0418">Kinase</keyword>
<dbReference type="CDD" id="cd00071">
    <property type="entry name" value="GMPK"/>
    <property type="match status" value="1"/>
</dbReference>
<dbReference type="SUPFAM" id="SSF52540">
    <property type="entry name" value="P-loop containing nucleoside triphosphate hydrolases"/>
    <property type="match status" value="1"/>
</dbReference>
<dbReference type="PANTHER" id="PTHR23117:SF13">
    <property type="entry name" value="GUANYLATE KINASE"/>
    <property type="match status" value="1"/>
</dbReference>
<dbReference type="NCBIfam" id="TIGR03263">
    <property type="entry name" value="guanyl_kin"/>
    <property type="match status" value="1"/>
</dbReference>
<sequence>MKERRKGMLLVVSGPSGTGKGTLCERLLRSDPTIMFGVSATTRKPREGEIDGVHYHFIDEERFDKMLADKAFLEHATVHGHRYGTPKDQVERAIEEGRNILLDIDPQGALSVMSAMPETVSIFILPPSYSALRERLHTRNTDDPDEILKRLSNAYGEVRLLKHYTYALVNDQLDQAFGMLSAIIMAEKHRTTRYFPEIYEE</sequence>
<gene>
    <name evidence="8" type="primary">gmk_31</name>
    <name evidence="8" type="ORF">SDC9_120403</name>
</gene>
<name>A0A645C996_9ZZZZ</name>
<dbReference type="InterPro" id="IPR008144">
    <property type="entry name" value="Guanylate_kin-like_dom"/>
</dbReference>
<organism evidence="8">
    <name type="scientific">bioreactor metagenome</name>
    <dbReference type="NCBI Taxonomy" id="1076179"/>
    <lineage>
        <taxon>unclassified sequences</taxon>
        <taxon>metagenomes</taxon>
        <taxon>ecological metagenomes</taxon>
    </lineage>
</organism>